<evidence type="ECO:0000256" key="1">
    <source>
        <dbReference type="SAM" id="MobiDB-lite"/>
    </source>
</evidence>
<dbReference type="EMBL" id="BLXT01000179">
    <property type="protein sequence ID" value="GFN74880.1"/>
    <property type="molecule type" value="Genomic_DNA"/>
</dbReference>
<keyword evidence="6" id="KW-1185">Reference proteome</keyword>
<dbReference type="PANTHER" id="PTHR45990:SF1">
    <property type="entry name" value="DNA REPAIR PROTEIN REV1"/>
    <property type="match status" value="1"/>
</dbReference>
<sequence>MQEHGGRYETYLSKTKVTHIIASNLPNSKFKMARTMPIVKPGWITDSVSTGRRLSHVPYLLLGNQSKLQPGLKSFPSVSSLHRSSSSCASSDTLPDHAVSAPPSHSLAASHTAKISNENPHKYLHGQPAMGRLDCQNSSLKYGGNKVIHFKDSSSKMLKENINFVSIEENELQEPRFILESSKKQELDTFIPKNTAVAEIEANATHNPTLEKNNDDDDDDIVYNSDEGDDIVYNSDENSTDVFGQENTHNVVTPQNSHQNPFKRSRVYSLRRMKKSNSGSFDSGQSTNNSCDGFSECLRIDQPLSEPAGICVDAPLIDRANISCKPAADEQVLKNLVNKPPPPSIEAGSIILSASENCSTLVNQAHSVPKSSLNTSPNKSKEASNENNLHAAASVSKYVDKVPDCKDSTDKALPVGKSPNKIFPKKNDGASALIPKDGILLQSDVTESCSPNKTRFIPAQQSSASSLNQGSNTIAKAGDKGFLSEFYSNSRLHHLSTWGAEFKAYVSEIQRKGCTSFPGREKLRQAHVEAATRLGIPETLDSSRHTASDRVVMHIDMDCFFVSVGLLSRPDLRGKPVAVTHSKGHAGQHNSSSNLAWEQAEWRKKKDGKLKREKKPSAFESLGNNEARLFVDFLFHNLITNVKSKNSVPVEASYFNLILIACLVSCVITRSLLAT</sequence>
<gene>
    <name evidence="5" type="ORF">PoB_000138600</name>
</gene>
<feature type="region of interest" description="Disordered" evidence="1">
    <location>
        <begin position="86"/>
        <end position="111"/>
    </location>
</feature>
<feature type="compositionally biased region" description="Polar residues" evidence="1">
    <location>
        <begin position="367"/>
        <end position="378"/>
    </location>
</feature>
<accession>A0AAV3XVQ8</accession>
<dbReference type="InterPro" id="IPR001126">
    <property type="entry name" value="UmuC"/>
</dbReference>
<evidence type="ECO:0000313" key="5">
    <source>
        <dbReference type="EMBL" id="GFN74880.1"/>
    </source>
</evidence>
<dbReference type="Proteomes" id="UP000735302">
    <property type="component" value="Unassembled WGS sequence"/>
</dbReference>
<evidence type="ECO:0000259" key="4">
    <source>
        <dbReference type="PROSITE" id="PS50173"/>
    </source>
</evidence>
<dbReference type="Pfam" id="PF00817">
    <property type="entry name" value="IMS"/>
    <property type="match status" value="1"/>
</dbReference>
<keyword evidence="2" id="KW-1133">Transmembrane helix</keyword>
<dbReference type="GO" id="GO:0005634">
    <property type="term" value="C:nucleus"/>
    <property type="evidence" value="ECO:0007669"/>
    <property type="project" value="TreeGrafter"/>
</dbReference>
<reference evidence="5 6" key="1">
    <citation type="journal article" date="2021" name="Elife">
        <title>Chloroplast acquisition without the gene transfer in kleptoplastic sea slugs, Plakobranchus ocellatus.</title>
        <authorList>
            <person name="Maeda T."/>
            <person name="Takahashi S."/>
            <person name="Yoshida T."/>
            <person name="Shimamura S."/>
            <person name="Takaki Y."/>
            <person name="Nagai Y."/>
            <person name="Toyoda A."/>
            <person name="Suzuki Y."/>
            <person name="Arimoto A."/>
            <person name="Ishii H."/>
            <person name="Satoh N."/>
            <person name="Nishiyama T."/>
            <person name="Hasebe M."/>
            <person name="Maruyama T."/>
            <person name="Minagawa J."/>
            <person name="Obokata J."/>
            <person name="Shigenobu S."/>
        </authorList>
    </citation>
    <scope>NUCLEOTIDE SEQUENCE [LARGE SCALE GENOMIC DNA]</scope>
</reference>
<dbReference type="PROSITE" id="PS50172">
    <property type="entry name" value="BRCT"/>
    <property type="match status" value="1"/>
</dbReference>
<dbReference type="Gene3D" id="6.10.250.1490">
    <property type="match status" value="1"/>
</dbReference>
<organism evidence="5 6">
    <name type="scientific">Plakobranchus ocellatus</name>
    <dbReference type="NCBI Taxonomy" id="259542"/>
    <lineage>
        <taxon>Eukaryota</taxon>
        <taxon>Metazoa</taxon>
        <taxon>Spiralia</taxon>
        <taxon>Lophotrochozoa</taxon>
        <taxon>Mollusca</taxon>
        <taxon>Gastropoda</taxon>
        <taxon>Heterobranchia</taxon>
        <taxon>Euthyneura</taxon>
        <taxon>Panpulmonata</taxon>
        <taxon>Sacoglossa</taxon>
        <taxon>Placobranchoidea</taxon>
        <taxon>Plakobranchidae</taxon>
        <taxon>Plakobranchus</taxon>
    </lineage>
</organism>
<dbReference type="Pfam" id="PF12738">
    <property type="entry name" value="PTCB-BRCT"/>
    <property type="match status" value="1"/>
</dbReference>
<feature type="domain" description="UmuC" evidence="4">
    <location>
        <begin position="552"/>
        <end position="596"/>
    </location>
</feature>
<dbReference type="SUPFAM" id="SSF52113">
    <property type="entry name" value="BRCT domain"/>
    <property type="match status" value="1"/>
</dbReference>
<dbReference type="GO" id="GO:0003887">
    <property type="term" value="F:DNA-directed DNA polymerase activity"/>
    <property type="evidence" value="ECO:0007669"/>
    <property type="project" value="TreeGrafter"/>
</dbReference>
<feature type="domain" description="BRCT" evidence="3">
    <location>
        <begin position="1"/>
        <end position="61"/>
    </location>
</feature>
<dbReference type="InterPro" id="IPR001357">
    <property type="entry name" value="BRCT_dom"/>
</dbReference>
<dbReference type="InterPro" id="IPR036420">
    <property type="entry name" value="BRCT_dom_sf"/>
</dbReference>
<name>A0AAV3XVQ8_9GAST</name>
<dbReference type="CDD" id="cd17719">
    <property type="entry name" value="BRCT_Rev1"/>
    <property type="match status" value="1"/>
</dbReference>
<comment type="caution">
    <text evidence="5">The sequence shown here is derived from an EMBL/GenBank/DDBJ whole genome shotgun (WGS) entry which is preliminary data.</text>
</comment>
<dbReference type="InterPro" id="IPR043502">
    <property type="entry name" value="DNA/RNA_pol_sf"/>
</dbReference>
<evidence type="ECO:0000256" key="2">
    <source>
        <dbReference type="SAM" id="Phobius"/>
    </source>
</evidence>
<feature type="transmembrane region" description="Helical" evidence="2">
    <location>
        <begin position="654"/>
        <end position="673"/>
    </location>
</feature>
<dbReference type="GO" id="GO:0006281">
    <property type="term" value="P:DNA repair"/>
    <property type="evidence" value="ECO:0007669"/>
    <property type="project" value="InterPro"/>
</dbReference>
<evidence type="ECO:0000259" key="3">
    <source>
        <dbReference type="PROSITE" id="PS50172"/>
    </source>
</evidence>
<dbReference type="AlphaFoldDB" id="A0AAV3XVQ8"/>
<keyword evidence="2" id="KW-0812">Transmembrane</keyword>
<dbReference type="GO" id="GO:0042276">
    <property type="term" value="P:error-prone translesion synthesis"/>
    <property type="evidence" value="ECO:0007669"/>
    <property type="project" value="TreeGrafter"/>
</dbReference>
<dbReference type="GO" id="GO:0017125">
    <property type="term" value="F:deoxycytidyl transferase activity"/>
    <property type="evidence" value="ECO:0007669"/>
    <property type="project" value="TreeGrafter"/>
</dbReference>
<feature type="region of interest" description="Disordered" evidence="1">
    <location>
        <begin position="367"/>
        <end position="389"/>
    </location>
</feature>
<dbReference type="Gene3D" id="3.40.50.10190">
    <property type="entry name" value="BRCT domain"/>
    <property type="match status" value="1"/>
</dbReference>
<dbReference type="PROSITE" id="PS50173">
    <property type="entry name" value="UMUC"/>
    <property type="match status" value="1"/>
</dbReference>
<keyword evidence="2" id="KW-0472">Membrane</keyword>
<dbReference type="Gene3D" id="3.30.70.270">
    <property type="match status" value="1"/>
</dbReference>
<protein>
    <submittedName>
        <fullName evidence="5">DNA repair protein rev1</fullName>
    </submittedName>
</protein>
<dbReference type="InterPro" id="IPR043128">
    <property type="entry name" value="Rev_trsase/Diguanyl_cyclase"/>
</dbReference>
<dbReference type="SUPFAM" id="SSF56672">
    <property type="entry name" value="DNA/RNA polymerases"/>
    <property type="match status" value="1"/>
</dbReference>
<dbReference type="PANTHER" id="PTHR45990">
    <property type="entry name" value="DNA REPAIR PROTEIN REV1"/>
    <property type="match status" value="1"/>
</dbReference>
<dbReference type="GO" id="GO:0070987">
    <property type="term" value="P:error-free translesion synthesis"/>
    <property type="evidence" value="ECO:0007669"/>
    <property type="project" value="TreeGrafter"/>
</dbReference>
<proteinExistence type="predicted"/>
<evidence type="ECO:0000313" key="6">
    <source>
        <dbReference type="Proteomes" id="UP000735302"/>
    </source>
</evidence>